<evidence type="ECO:0000259" key="1">
    <source>
        <dbReference type="Pfam" id="PF00535"/>
    </source>
</evidence>
<sequence length="304" mass="33132">MSTPSISVIIQTYNRRSVLEEIVGAVTRDPYPHEIVVVVDGSTDGSMELLERLAADEPRLVPVWQENRGQSAARWTGIQRATGDLLLLLDDDVLAGPGLAAGHARVHARVERAVVLGYMPTRTPSPRRPGDYTTLLYGEDYERACAAYEADPSLVVTQLWAGNMSLHRVDALAAGEDPELERHVDRAFGLRLARAGLTGVFDRSLRATHLHTQSAAAFVRQFHQQGRARHRLATMFPEYVTAVDPLTEVPGFVKLFLPVPGLLKSAVRVAGAAHAWGLETAGARVLRQVELGRGFRAAAAQPAK</sequence>
<reference evidence="2" key="2">
    <citation type="submission" date="2023-01" db="EMBL/GenBank/DDBJ databases">
        <authorList>
            <person name="Sun Q."/>
            <person name="Evtushenko L."/>
        </authorList>
    </citation>
    <scope>NUCLEOTIDE SEQUENCE</scope>
    <source>
        <strain evidence="2">VKM Ac-1321</strain>
    </source>
</reference>
<evidence type="ECO:0000313" key="3">
    <source>
        <dbReference type="Proteomes" id="UP001143480"/>
    </source>
</evidence>
<dbReference type="SUPFAM" id="SSF53448">
    <property type="entry name" value="Nucleotide-diphospho-sugar transferases"/>
    <property type="match status" value="1"/>
</dbReference>
<dbReference type="Pfam" id="PF00535">
    <property type="entry name" value="Glycos_transf_2"/>
    <property type="match status" value="1"/>
</dbReference>
<name>A0A9W6KP26_9ACTN</name>
<accession>A0A9W6KP26</accession>
<dbReference type="PANTHER" id="PTHR43685:SF3">
    <property type="entry name" value="SLR2126 PROTEIN"/>
    <property type="match status" value="1"/>
</dbReference>
<gene>
    <name evidence="2" type="ORF">GCM10017581_046160</name>
</gene>
<dbReference type="EMBL" id="BSFP01000027">
    <property type="protein sequence ID" value="GLL02874.1"/>
    <property type="molecule type" value="Genomic_DNA"/>
</dbReference>
<reference evidence="2" key="1">
    <citation type="journal article" date="2014" name="Int. J. Syst. Evol. Microbiol.">
        <title>Complete genome sequence of Corynebacterium casei LMG S-19264T (=DSM 44701T), isolated from a smear-ripened cheese.</title>
        <authorList>
            <consortium name="US DOE Joint Genome Institute (JGI-PGF)"/>
            <person name="Walter F."/>
            <person name="Albersmeier A."/>
            <person name="Kalinowski J."/>
            <person name="Ruckert C."/>
        </authorList>
    </citation>
    <scope>NUCLEOTIDE SEQUENCE</scope>
    <source>
        <strain evidence="2">VKM Ac-1321</strain>
    </source>
</reference>
<dbReference type="InterPro" id="IPR050834">
    <property type="entry name" value="Glycosyltransf_2"/>
</dbReference>
<proteinExistence type="predicted"/>
<dbReference type="Gene3D" id="3.90.550.10">
    <property type="entry name" value="Spore Coat Polysaccharide Biosynthesis Protein SpsA, Chain A"/>
    <property type="match status" value="1"/>
</dbReference>
<dbReference type="CDD" id="cd00761">
    <property type="entry name" value="Glyco_tranf_GTA_type"/>
    <property type="match status" value="1"/>
</dbReference>
<feature type="domain" description="Glycosyltransferase 2-like" evidence="1">
    <location>
        <begin position="7"/>
        <end position="117"/>
    </location>
</feature>
<organism evidence="2 3">
    <name type="scientific">Dactylosporangium matsuzakiense</name>
    <dbReference type="NCBI Taxonomy" id="53360"/>
    <lineage>
        <taxon>Bacteria</taxon>
        <taxon>Bacillati</taxon>
        <taxon>Actinomycetota</taxon>
        <taxon>Actinomycetes</taxon>
        <taxon>Micromonosporales</taxon>
        <taxon>Micromonosporaceae</taxon>
        <taxon>Dactylosporangium</taxon>
    </lineage>
</organism>
<dbReference type="RefSeq" id="WP_261962928.1">
    <property type="nucleotide sequence ID" value="NZ_BAAAXA010000003.1"/>
</dbReference>
<protein>
    <recommendedName>
        <fullName evidence="1">Glycosyltransferase 2-like domain-containing protein</fullName>
    </recommendedName>
</protein>
<keyword evidence="3" id="KW-1185">Reference proteome</keyword>
<dbReference type="InterPro" id="IPR029044">
    <property type="entry name" value="Nucleotide-diphossugar_trans"/>
</dbReference>
<dbReference type="AlphaFoldDB" id="A0A9W6KP26"/>
<dbReference type="InterPro" id="IPR001173">
    <property type="entry name" value="Glyco_trans_2-like"/>
</dbReference>
<evidence type="ECO:0000313" key="2">
    <source>
        <dbReference type="EMBL" id="GLL02874.1"/>
    </source>
</evidence>
<comment type="caution">
    <text evidence="2">The sequence shown here is derived from an EMBL/GenBank/DDBJ whole genome shotgun (WGS) entry which is preliminary data.</text>
</comment>
<dbReference type="Proteomes" id="UP001143480">
    <property type="component" value="Unassembled WGS sequence"/>
</dbReference>
<dbReference type="PANTHER" id="PTHR43685">
    <property type="entry name" value="GLYCOSYLTRANSFERASE"/>
    <property type="match status" value="1"/>
</dbReference>